<keyword evidence="1" id="KW-0436">Ligase</keyword>
<organism evidence="1 2">
    <name type="scientific">Desulfoluna spongiiphila</name>
    <dbReference type="NCBI Taxonomy" id="419481"/>
    <lineage>
        <taxon>Bacteria</taxon>
        <taxon>Pseudomonadati</taxon>
        <taxon>Thermodesulfobacteriota</taxon>
        <taxon>Desulfobacteria</taxon>
        <taxon>Desulfobacterales</taxon>
        <taxon>Desulfolunaceae</taxon>
        <taxon>Desulfoluna</taxon>
    </lineage>
</organism>
<proteinExistence type="predicted"/>
<reference evidence="1 2" key="1">
    <citation type="submission" date="2016-10" db="EMBL/GenBank/DDBJ databases">
        <authorList>
            <person name="de Groot N.N."/>
        </authorList>
    </citation>
    <scope>NUCLEOTIDE SEQUENCE [LARGE SCALE GENOMIC DNA]</scope>
    <source>
        <strain evidence="1 2">AA1</strain>
    </source>
</reference>
<dbReference type="PANTHER" id="PTHR36039:SF2">
    <property type="entry name" value="RNA LIGASE_CYCLIC NUCLEOTIDE PHOSPHODIESTERASE FAMILY PROTEIN"/>
    <property type="match status" value="1"/>
</dbReference>
<evidence type="ECO:0000313" key="2">
    <source>
        <dbReference type="Proteomes" id="UP000198870"/>
    </source>
</evidence>
<dbReference type="OrthoDB" id="463286at2"/>
<accession>A0A1G5DW78</accession>
<dbReference type="RefSeq" id="WP_092210211.1">
    <property type="nucleotide sequence ID" value="NZ_FMUX01000005.1"/>
</dbReference>
<dbReference type="STRING" id="419481.SAMN05216233_10536"/>
<evidence type="ECO:0000313" key="1">
    <source>
        <dbReference type="EMBL" id="SCY19063.1"/>
    </source>
</evidence>
<dbReference type="Pfam" id="PF13563">
    <property type="entry name" value="2_5_RNA_ligase2"/>
    <property type="match status" value="1"/>
</dbReference>
<name>A0A1G5DW78_9BACT</name>
<dbReference type="PANTHER" id="PTHR36039">
    <property type="match status" value="1"/>
</dbReference>
<dbReference type="Gene3D" id="3.90.1140.10">
    <property type="entry name" value="Cyclic phosphodiesterase"/>
    <property type="match status" value="1"/>
</dbReference>
<dbReference type="EMBL" id="FMUX01000005">
    <property type="protein sequence ID" value="SCY19063.1"/>
    <property type="molecule type" value="Genomic_DNA"/>
</dbReference>
<gene>
    <name evidence="1" type="ORF">SAMN05216233_10536</name>
</gene>
<dbReference type="GO" id="GO:0016874">
    <property type="term" value="F:ligase activity"/>
    <property type="evidence" value="ECO:0007669"/>
    <property type="project" value="UniProtKB-KW"/>
</dbReference>
<dbReference type="SUPFAM" id="SSF55144">
    <property type="entry name" value="LigT-like"/>
    <property type="match status" value="1"/>
</dbReference>
<keyword evidence="2" id="KW-1185">Reference proteome</keyword>
<dbReference type="InterPro" id="IPR009097">
    <property type="entry name" value="Cyclic_Pdiesterase"/>
</dbReference>
<protein>
    <submittedName>
        <fullName evidence="1">2'-5' RNA ligase</fullName>
    </submittedName>
</protein>
<dbReference type="Proteomes" id="UP000198870">
    <property type="component" value="Unassembled WGS sequence"/>
</dbReference>
<sequence>MGYSIELYFDPDFEATIRRAWDALAASGVPSVLQQIGGRPHLSLAVLASIDETMILDLVETYSKDFIQFPITFPAISLIPGEQHTVILSPVPTRSLLEMQQALYRLLDACGHPPFGRYAPERWLPHCTLSKELSGPDAMKTMALCRQSLVTGAAEVREVGVIEFRPRRELGTFSLLTP</sequence>
<dbReference type="AlphaFoldDB" id="A0A1G5DW78"/>